<protein>
    <recommendedName>
        <fullName evidence="2">Tyrosine-protein phosphatase domain-containing protein</fullName>
    </recommendedName>
</protein>
<dbReference type="SUPFAM" id="SSF52799">
    <property type="entry name" value="(Phosphotyrosine protein) phosphatases II"/>
    <property type="match status" value="1"/>
</dbReference>
<dbReference type="Pfam" id="PF00102">
    <property type="entry name" value="Y_phosphatase"/>
    <property type="match status" value="1"/>
</dbReference>
<reference evidence="3 4" key="1">
    <citation type="journal article" date="2017" name="Curr. Biol.">
        <title>Genome architecture and evolution of a unichromosomal asexual nematode.</title>
        <authorList>
            <person name="Fradin H."/>
            <person name="Zegar C."/>
            <person name="Gutwein M."/>
            <person name="Lucas J."/>
            <person name="Kovtun M."/>
            <person name="Corcoran D."/>
            <person name="Baugh L.R."/>
            <person name="Kiontke K."/>
            <person name="Gunsalus K."/>
            <person name="Fitch D.H."/>
            <person name="Piano F."/>
        </authorList>
    </citation>
    <scope>NUCLEOTIDE SEQUENCE [LARGE SCALE GENOMIC DNA]</scope>
    <source>
        <strain evidence="3">PF1309</strain>
    </source>
</reference>
<accession>A0A2A2JN32</accession>
<sequence>MDDEKKIRMKDKSKVGGKKKTRTRTKGRTITVENMINKENENGIRLYWDPANSENPNRFDLRSFYPRGTDPLPRPAVQKHNFRIFTEEIVRANINKLIEQFNKNVQTYKTHNKQVAYEANKNKNRYSDIPCLDATRVVLDDKVPRGDYIHANYVNGLDSEIVLTQMCVCVCV</sequence>
<feature type="region of interest" description="Disordered" evidence="1">
    <location>
        <begin position="1"/>
        <end position="24"/>
    </location>
</feature>
<feature type="compositionally biased region" description="Basic and acidic residues" evidence="1">
    <location>
        <begin position="1"/>
        <end position="14"/>
    </location>
</feature>
<dbReference type="InterPro" id="IPR052782">
    <property type="entry name" value="Oocyte-zygote_transition_reg"/>
</dbReference>
<comment type="caution">
    <text evidence="3">The sequence shown here is derived from an EMBL/GenBank/DDBJ whole genome shotgun (WGS) entry which is preliminary data.</text>
</comment>
<dbReference type="GO" id="GO:0004725">
    <property type="term" value="F:protein tyrosine phosphatase activity"/>
    <property type="evidence" value="ECO:0007669"/>
    <property type="project" value="InterPro"/>
</dbReference>
<organism evidence="3 4">
    <name type="scientific">Diploscapter pachys</name>
    <dbReference type="NCBI Taxonomy" id="2018661"/>
    <lineage>
        <taxon>Eukaryota</taxon>
        <taxon>Metazoa</taxon>
        <taxon>Ecdysozoa</taxon>
        <taxon>Nematoda</taxon>
        <taxon>Chromadorea</taxon>
        <taxon>Rhabditida</taxon>
        <taxon>Rhabditina</taxon>
        <taxon>Rhabditomorpha</taxon>
        <taxon>Rhabditoidea</taxon>
        <taxon>Rhabditidae</taxon>
        <taxon>Diploscapter</taxon>
    </lineage>
</organism>
<name>A0A2A2JN32_9BILA</name>
<dbReference type="Gene3D" id="3.90.190.10">
    <property type="entry name" value="Protein tyrosine phosphatase superfamily"/>
    <property type="match status" value="1"/>
</dbReference>
<dbReference type="EMBL" id="LIAE01010332">
    <property type="protein sequence ID" value="PAV63061.1"/>
    <property type="molecule type" value="Genomic_DNA"/>
</dbReference>
<proteinExistence type="predicted"/>
<dbReference type="OrthoDB" id="6144703at2759"/>
<feature type="domain" description="Tyrosine-protein phosphatase" evidence="2">
    <location>
        <begin position="120"/>
        <end position="167"/>
    </location>
</feature>
<dbReference type="Proteomes" id="UP000218231">
    <property type="component" value="Unassembled WGS sequence"/>
</dbReference>
<gene>
    <name evidence="3" type="ORF">WR25_14739</name>
</gene>
<feature type="compositionally biased region" description="Basic residues" evidence="1">
    <location>
        <begin position="15"/>
        <end position="24"/>
    </location>
</feature>
<dbReference type="PANTHER" id="PTHR46163:SF5">
    <property type="entry name" value="TYROSINE-PROTEIN PHOSPHATASE"/>
    <property type="match status" value="1"/>
</dbReference>
<dbReference type="InterPro" id="IPR000242">
    <property type="entry name" value="PTP_cat"/>
</dbReference>
<evidence type="ECO:0000259" key="2">
    <source>
        <dbReference type="Pfam" id="PF00102"/>
    </source>
</evidence>
<keyword evidence="4" id="KW-1185">Reference proteome</keyword>
<dbReference type="InterPro" id="IPR029021">
    <property type="entry name" value="Prot-tyrosine_phosphatase-like"/>
</dbReference>
<dbReference type="AlphaFoldDB" id="A0A2A2JN32"/>
<dbReference type="STRING" id="2018661.A0A2A2JN32"/>
<evidence type="ECO:0000256" key="1">
    <source>
        <dbReference type="SAM" id="MobiDB-lite"/>
    </source>
</evidence>
<evidence type="ECO:0000313" key="3">
    <source>
        <dbReference type="EMBL" id="PAV63061.1"/>
    </source>
</evidence>
<dbReference type="PANTHER" id="PTHR46163">
    <property type="entry name" value="TYROSINE-PROTEIN PHOSPHATASE-RELATED"/>
    <property type="match status" value="1"/>
</dbReference>
<evidence type="ECO:0000313" key="4">
    <source>
        <dbReference type="Proteomes" id="UP000218231"/>
    </source>
</evidence>